<accession>A0A5N6V9C3</accession>
<evidence type="ECO:0000313" key="1">
    <source>
        <dbReference type="EMBL" id="KAE8167423.1"/>
    </source>
</evidence>
<protein>
    <submittedName>
        <fullName evidence="1">Uncharacterized protein</fullName>
    </submittedName>
</protein>
<evidence type="ECO:0000313" key="2">
    <source>
        <dbReference type="Proteomes" id="UP000326950"/>
    </source>
</evidence>
<keyword evidence="2" id="KW-1185">Reference proteome</keyword>
<reference evidence="1 2" key="1">
    <citation type="submission" date="2019-04" db="EMBL/GenBank/DDBJ databases">
        <title>Friends and foes A comparative genomics study of 23 Aspergillus species from section Flavi.</title>
        <authorList>
            <consortium name="DOE Joint Genome Institute"/>
            <person name="Kjaerbolling I."/>
            <person name="Vesth T."/>
            <person name="Frisvad J.C."/>
            <person name="Nybo J.L."/>
            <person name="Theobald S."/>
            <person name="Kildgaard S."/>
            <person name="Isbrandt T."/>
            <person name="Kuo A."/>
            <person name="Sato A."/>
            <person name="Lyhne E.K."/>
            <person name="Kogle M.E."/>
            <person name="Wiebenga A."/>
            <person name="Kun R.S."/>
            <person name="Lubbers R.J."/>
            <person name="Makela M.R."/>
            <person name="Barry K."/>
            <person name="Chovatia M."/>
            <person name="Clum A."/>
            <person name="Daum C."/>
            <person name="Haridas S."/>
            <person name="He G."/>
            <person name="LaButti K."/>
            <person name="Lipzen A."/>
            <person name="Mondo S."/>
            <person name="Riley R."/>
            <person name="Salamov A."/>
            <person name="Simmons B.A."/>
            <person name="Magnuson J.K."/>
            <person name="Henrissat B."/>
            <person name="Mortensen U.H."/>
            <person name="Larsen T.O."/>
            <person name="Devries R.P."/>
            <person name="Grigoriev I.V."/>
            <person name="Machida M."/>
            <person name="Baker S.E."/>
            <person name="Andersen M.R."/>
        </authorList>
    </citation>
    <scope>NUCLEOTIDE SEQUENCE [LARGE SCALE GENOMIC DNA]</scope>
    <source>
        <strain evidence="1 2">CBS 117626</strain>
    </source>
</reference>
<dbReference type="EMBL" id="ML738589">
    <property type="protein sequence ID" value="KAE8167423.1"/>
    <property type="molecule type" value="Genomic_DNA"/>
</dbReference>
<dbReference type="Proteomes" id="UP000326950">
    <property type="component" value="Unassembled WGS sequence"/>
</dbReference>
<proteinExistence type="predicted"/>
<dbReference type="AlphaFoldDB" id="A0A5N6V9C3"/>
<gene>
    <name evidence="1" type="ORF">BDV40DRAFT_168246</name>
</gene>
<name>A0A5N6V9C3_ASPTM</name>
<organism evidence="1 2">
    <name type="scientific">Aspergillus tamarii</name>
    <dbReference type="NCBI Taxonomy" id="41984"/>
    <lineage>
        <taxon>Eukaryota</taxon>
        <taxon>Fungi</taxon>
        <taxon>Dikarya</taxon>
        <taxon>Ascomycota</taxon>
        <taxon>Pezizomycotina</taxon>
        <taxon>Eurotiomycetes</taxon>
        <taxon>Eurotiomycetidae</taxon>
        <taxon>Eurotiales</taxon>
        <taxon>Aspergillaceae</taxon>
        <taxon>Aspergillus</taxon>
        <taxon>Aspergillus subgen. Circumdati</taxon>
    </lineage>
</organism>
<sequence length="155" mass="17438">MFSRDQKLYALNALWFLRWRNALVKNRQVHPAVIRLADGGGLHMETKCKLSDARHSCACNCLGKMHGSACCGGIYGLIPSITNPRNGLHRPGLTYNETICNTPLCFHLTLLRTWILIQPNMHLDCNFRNCPLSSQPTSQSNTAAMLPKHILIELR</sequence>